<dbReference type="GO" id="GO:0016042">
    <property type="term" value="P:lipid catabolic process"/>
    <property type="evidence" value="ECO:0007669"/>
    <property type="project" value="UniProtKB-UniRule"/>
</dbReference>
<feature type="active site" description="Proton acceptor" evidence="5">
    <location>
        <position position="463"/>
    </location>
</feature>
<dbReference type="Pfam" id="PF01734">
    <property type="entry name" value="Patatin"/>
    <property type="match status" value="1"/>
</dbReference>
<feature type="short sequence motif" description="GXGXXG" evidence="5">
    <location>
        <begin position="317"/>
        <end position="322"/>
    </location>
</feature>
<keyword evidence="3 5" id="KW-0442">Lipid degradation</keyword>
<protein>
    <submittedName>
        <fullName evidence="8">Putative NTE family protein</fullName>
    </submittedName>
</protein>
<dbReference type="SUPFAM" id="SSF51206">
    <property type="entry name" value="cAMP-binding domain-like"/>
    <property type="match status" value="1"/>
</dbReference>
<evidence type="ECO:0000313" key="8">
    <source>
        <dbReference type="EMBL" id="VVC77052.1"/>
    </source>
</evidence>
<evidence type="ECO:0000313" key="9">
    <source>
        <dbReference type="Proteomes" id="UP000324194"/>
    </source>
</evidence>
<feature type="short sequence motif" description="DGA/G" evidence="5">
    <location>
        <begin position="463"/>
        <end position="465"/>
    </location>
</feature>
<dbReference type="PANTHER" id="PTHR14226:SF29">
    <property type="entry name" value="NEUROPATHY TARGET ESTERASE SWS"/>
    <property type="match status" value="1"/>
</dbReference>
<dbReference type="InterPro" id="IPR002641">
    <property type="entry name" value="PNPLA_dom"/>
</dbReference>
<evidence type="ECO:0000259" key="7">
    <source>
        <dbReference type="PROSITE" id="PS51635"/>
    </source>
</evidence>
<dbReference type="InterPro" id="IPR018490">
    <property type="entry name" value="cNMP-bd_dom_sf"/>
</dbReference>
<keyword evidence="4 5" id="KW-0443">Lipid metabolism</keyword>
<dbReference type="SUPFAM" id="SSF52151">
    <property type="entry name" value="FabD/lysophospholipase-like"/>
    <property type="match status" value="1"/>
</dbReference>
<dbReference type="InterPro" id="IPR000595">
    <property type="entry name" value="cNMP-bd_dom"/>
</dbReference>
<dbReference type="OrthoDB" id="5290098at2"/>
<dbReference type="Proteomes" id="UP000324194">
    <property type="component" value="Chromosome 2"/>
</dbReference>
<feature type="domain" description="PNPLA" evidence="7">
    <location>
        <begin position="313"/>
        <end position="476"/>
    </location>
</feature>
<reference evidence="8 9" key="1">
    <citation type="submission" date="2019-08" db="EMBL/GenBank/DDBJ databases">
        <authorList>
            <person name="Guy L."/>
        </authorList>
    </citation>
    <scope>NUCLEOTIDE SEQUENCE [LARGE SCALE GENOMIC DNA]</scope>
    <source>
        <strain evidence="8 9">SGT-108</strain>
    </source>
</reference>
<feature type="short sequence motif" description="GXSXG" evidence="5">
    <location>
        <begin position="344"/>
        <end position="348"/>
    </location>
</feature>
<dbReference type="Gene3D" id="3.40.1090.10">
    <property type="entry name" value="Cytosolic phospholipase A2 catalytic domain"/>
    <property type="match status" value="1"/>
</dbReference>
<keyword evidence="2 5" id="KW-0378">Hydrolase</keyword>
<gene>
    <name evidence="8" type="ORF">AQUSIP_23790</name>
</gene>
<dbReference type="KEGG" id="asip:AQUSIP_23790"/>
<evidence type="ECO:0000259" key="6">
    <source>
        <dbReference type="PROSITE" id="PS50042"/>
    </source>
</evidence>
<accession>A0A5E4PLB0</accession>
<evidence type="ECO:0000256" key="2">
    <source>
        <dbReference type="ARBA" id="ARBA00022801"/>
    </source>
</evidence>
<proteinExistence type="inferred from homology"/>
<dbReference type="AlphaFoldDB" id="A0A5E4PLB0"/>
<feature type="domain" description="Cyclic nucleotide-binding" evidence="6">
    <location>
        <begin position="15"/>
        <end position="135"/>
    </location>
</feature>
<organism evidence="8 9">
    <name type="scientific">Aquicella siphonis</name>
    <dbReference type="NCBI Taxonomy" id="254247"/>
    <lineage>
        <taxon>Bacteria</taxon>
        <taxon>Pseudomonadati</taxon>
        <taxon>Pseudomonadota</taxon>
        <taxon>Gammaproteobacteria</taxon>
        <taxon>Legionellales</taxon>
        <taxon>Coxiellaceae</taxon>
        <taxon>Aquicella</taxon>
    </lineage>
</organism>
<dbReference type="InterPro" id="IPR050301">
    <property type="entry name" value="NTE"/>
</dbReference>
<dbReference type="PROSITE" id="PS51635">
    <property type="entry name" value="PNPLA"/>
    <property type="match status" value="1"/>
</dbReference>
<dbReference type="InterPro" id="IPR016035">
    <property type="entry name" value="Acyl_Trfase/lysoPLipase"/>
</dbReference>
<comment type="similarity">
    <text evidence="1">Belongs to the NTE family.</text>
</comment>
<dbReference type="GO" id="GO:0004622">
    <property type="term" value="F:phosphatidylcholine lysophospholipase activity"/>
    <property type="evidence" value="ECO:0007669"/>
    <property type="project" value="UniProtKB-ARBA"/>
</dbReference>
<evidence type="ECO:0000256" key="4">
    <source>
        <dbReference type="ARBA" id="ARBA00023098"/>
    </source>
</evidence>
<evidence type="ECO:0000256" key="5">
    <source>
        <dbReference type="PROSITE-ProRule" id="PRU01161"/>
    </source>
</evidence>
<dbReference type="PROSITE" id="PS50042">
    <property type="entry name" value="CNMP_BINDING_3"/>
    <property type="match status" value="1"/>
</dbReference>
<feature type="active site" description="Nucleophile" evidence="5">
    <location>
        <position position="346"/>
    </location>
</feature>
<name>A0A5E4PLB0_9COXI</name>
<dbReference type="EMBL" id="LR699120">
    <property type="protein sequence ID" value="VVC77052.1"/>
    <property type="molecule type" value="Genomic_DNA"/>
</dbReference>
<dbReference type="RefSeq" id="WP_148340454.1">
    <property type="nucleotide sequence ID" value="NZ_LR699120.1"/>
</dbReference>
<dbReference type="InterPro" id="IPR014710">
    <property type="entry name" value="RmlC-like_jellyroll"/>
</dbReference>
<dbReference type="CDD" id="cd00038">
    <property type="entry name" value="CAP_ED"/>
    <property type="match status" value="1"/>
</dbReference>
<dbReference type="SMART" id="SM00100">
    <property type="entry name" value="cNMP"/>
    <property type="match status" value="1"/>
</dbReference>
<dbReference type="CDD" id="cd07205">
    <property type="entry name" value="Pat_PNPLA6_PNPLA7_NTE1_like"/>
    <property type="match status" value="1"/>
</dbReference>
<keyword evidence="9" id="KW-1185">Reference proteome</keyword>
<dbReference type="Pfam" id="PF00027">
    <property type="entry name" value="cNMP_binding"/>
    <property type="match status" value="1"/>
</dbReference>
<evidence type="ECO:0000256" key="3">
    <source>
        <dbReference type="ARBA" id="ARBA00022963"/>
    </source>
</evidence>
<dbReference type="Gene3D" id="2.60.120.10">
    <property type="entry name" value="Jelly Rolls"/>
    <property type="match status" value="1"/>
</dbReference>
<dbReference type="PANTHER" id="PTHR14226">
    <property type="entry name" value="NEUROPATHY TARGET ESTERASE/SWISS CHEESE D.MELANOGASTER"/>
    <property type="match status" value="1"/>
</dbReference>
<evidence type="ECO:0000256" key="1">
    <source>
        <dbReference type="ARBA" id="ARBA00006636"/>
    </source>
</evidence>
<sequence>MSADNLVTQLKQCHLFSSLPKHEFNSLSDFMQKIHLKENDFLYRQNEPSNFLYIIVKGKLTTLVKGIDSEYSSIDVIHPGEVIGELGVLSGEPRSLSVMALTDAEIISLPGEIFRSLCERYPSMLMTIMSPVLKRAHKAIQVIEGNFSCKYVLIFPIHTNVNLNEVITVLIKNLKNHKNIYFAVDTHESVEEMLNQNSHLEGKYELIVILFRKFMQFNNPLLKGKLNKVYFVTHESSDTGFDQENMRHLVDTEKIFNVKYELILLHNKILNIAENTKHWLTLANFSSHHHFHLGDNDDQLRFTRVISGKRIGLVLGGGGIRGWTHIGVLKALEEMKIPIDAIGGTSIGALVGACYAMTRNYQITHDLFQKLTNIISLMTFVKEITYPLISFFNGKHGTNILQEVFKEHYIEDLWIPYFCISANLSTREDVIHSTGLLWEKLRASNSLPGIVPPMVIDGQLHFDGGLVNNLPVDRMKNLLGANCKTIASLLTNFKPDETNYVFPPILGLTSSIFYKMGLNHGEYVIPPILDTFIQSVLMGSSLNEKHTLALADVVINMDFINNSILFLKNLKPDQLIQSGYEAACKKLSGFLR</sequence>